<feature type="region of interest" description="Disordered" evidence="12">
    <location>
        <begin position="624"/>
        <end position="643"/>
    </location>
</feature>
<feature type="compositionally biased region" description="Polar residues" evidence="12">
    <location>
        <begin position="27"/>
        <end position="45"/>
    </location>
</feature>
<dbReference type="Gene3D" id="1.10.10.2360">
    <property type="match status" value="1"/>
</dbReference>
<evidence type="ECO:0000256" key="9">
    <source>
        <dbReference type="ARBA" id="ARBA00023242"/>
    </source>
</evidence>
<evidence type="ECO:0000256" key="6">
    <source>
        <dbReference type="ARBA" id="ARBA00022927"/>
    </source>
</evidence>
<proteinExistence type="inferred from homology"/>
<dbReference type="Gene3D" id="1.25.40.690">
    <property type="match status" value="1"/>
</dbReference>
<dbReference type="PANTHER" id="PTHR23198">
    <property type="entry name" value="NUCLEOPORIN"/>
    <property type="match status" value="1"/>
</dbReference>
<evidence type="ECO:0000256" key="4">
    <source>
        <dbReference type="ARBA" id="ARBA00022813"/>
    </source>
</evidence>
<dbReference type="STRING" id="554055.A0A2P6VS24"/>
<organism evidence="14 15">
    <name type="scientific">Micractinium conductrix</name>
    <dbReference type="NCBI Taxonomy" id="554055"/>
    <lineage>
        <taxon>Eukaryota</taxon>
        <taxon>Viridiplantae</taxon>
        <taxon>Chlorophyta</taxon>
        <taxon>core chlorophytes</taxon>
        <taxon>Trebouxiophyceae</taxon>
        <taxon>Chlorellales</taxon>
        <taxon>Chlorellaceae</taxon>
        <taxon>Chlorella clade</taxon>
        <taxon>Micractinium</taxon>
    </lineage>
</organism>
<feature type="compositionally biased region" description="Basic and acidic residues" evidence="12">
    <location>
        <begin position="989"/>
        <end position="998"/>
    </location>
</feature>
<dbReference type="GO" id="GO:0000973">
    <property type="term" value="P:post-transcriptional tethering of RNA polymerase II gene DNA at nuclear periphery"/>
    <property type="evidence" value="ECO:0007669"/>
    <property type="project" value="TreeGrafter"/>
</dbReference>
<dbReference type="InterPro" id="IPR007230">
    <property type="entry name" value="Nup98_auto-Pept-S59_dom"/>
</dbReference>
<evidence type="ECO:0000256" key="2">
    <source>
        <dbReference type="ARBA" id="ARBA00008926"/>
    </source>
</evidence>
<keyword evidence="6" id="KW-0653">Protein transport</keyword>
<dbReference type="GO" id="GO:0006606">
    <property type="term" value="P:protein import into nucleus"/>
    <property type="evidence" value="ECO:0007669"/>
    <property type="project" value="TreeGrafter"/>
</dbReference>
<dbReference type="InterPro" id="IPR037665">
    <property type="entry name" value="Nucleoporin_S59-like"/>
</dbReference>
<dbReference type="InterPro" id="IPR036903">
    <property type="entry name" value="Nup98_auto-Pept-S59_dom_sf"/>
</dbReference>
<keyword evidence="8" id="KW-0906">Nuclear pore complex</keyword>
<feature type="region of interest" description="Disordered" evidence="12">
    <location>
        <begin position="651"/>
        <end position="728"/>
    </location>
</feature>
<dbReference type="GO" id="GO:0006405">
    <property type="term" value="P:RNA export from nucleus"/>
    <property type="evidence" value="ECO:0007669"/>
    <property type="project" value="TreeGrafter"/>
</dbReference>
<feature type="region of interest" description="Disordered" evidence="12">
    <location>
        <begin position="1135"/>
        <end position="1184"/>
    </location>
</feature>
<feature type="compositionally biased region" description="Gly residues" evidence="12">
    <location>
        <begin position="657"/>
        <end position="667"/>
    </location>
</feature>
<keyword evidence="15" id="KW-1185">Reference proteome</keyword>
<feature type="compositionally biased region" description="Low complexity" evidence="12">
    <location>
        <begin position="17"/>
        <end position="26"/>
    </location>
</feature>
<dbReference type="Pfam" id="PF21240">
    <property type="entry name" value="Nup98_GLEBS"/>
    <property type="match status" value="1"/>
</dbReference>
<accession>A0A2P6VS24</accession>
<protein>
    <recommendedName>
        <fullName evidence="11">Nucleoporin autopeptidase</fullName>
    </recommendedName>
</protein>
<feature type="compositionally biased region" description="Gly residues" evidence="12">
    <location>
        <begin position="1047"/>
        <end position="1057"/>
    </location>
</feature>
<evidence type="ECO:0000256" key="12">
    <source>
        <dbReference type="SAM" id="MobiDB-lite"/>
    </source>
</evidence>
<dbReference type="Proteomes" id="UP000239649">
    <property type="component" value="Unassembled WGS sequence"/>
</dbReference>
<evidence type="ECO:0000313" key="15">
    <source>
        <dbReference type="Proteomes" id="UP000239649"/>
    </source>
</evidence>
<feature type="compositionally biased region" description="Low complexity" evidence="12">
    <location>
        <begin position="698"/>
        <end position="709"/>
    </location>
</feature>
<feature type="domain" description="Peptidase S59" evidence="13">
    <location>
        <begin position="791"/>
        <end position="933"/>
    </location>
</feature>
<evidence type="ECO:0000256" key="11">
    <source>
        <dbReference type="ARBA" id="ARBA00082956"/>
    </source>
</evidence>
<keyword evidence="3" id="KW-0813">Transport</keyword>
<comment type="subunit">
    <text evidence="10">Part of the nuclear pore complex (NPC). The NPC has an eight-fold symmetrical structure comprising a central transport channel and two rings, the cytoplasmic and nuclear rings, to which eight filaments are attached. The cytoplasmic filaments have loose ends, while the nuclear filaments are joined in a distal ring, forming a nuclear basket. NPCs are highly dynamic in configuration and composition, and can be devided in 3 subcomplexes, the NUP62 subcomplex, the NUP107-160 subcomplex and the NUP93 subcomplex, containing approximately 30 different nucleoporin proteins.</text>
</comment>
<dbReference type="EMBL" id="LHPF02000001">
    <property type="protein sequence ID" value="PSC76894.1"/>
    <property type="molecule type" value="Genomic_DNA"/>
</dbReference>
<evidence type="ECO:0000256" key="7">
    <source>
        <dbReference type="ARBA" id="ARBA00023010"/>
    </source>
</evidence>
<dbReference type="PROSITE" id="PS51434">
    <property type="entry name" value="NUP_C"/>
    <property type="match status" value="1"/>
</dbReference>
<dbReference type="GO" id="GO:0044614">
    <property type="term" value="C:nuclear pore cytoplasmic filaments"/>
    <property type="evidence" value="ECO:0007669"/>
    <property type="project" value="TreeGrafter"/>
</dbReference>
<feature type="region of interest" description="Disordered" evidence="12">
    <location>
        <begin position="17"/>
        <end position="45"/>
    </location>
</feature>
<feature type="region of interest" description="Disordered" evidence="12">
    <location>
        <begin position="1072"/>
        <end position="1101"/>
    </location>
</feature>
<keyword evidence="9" id="KW-0539">Nucleus</keyword>
<feature type="compositionally biased region" description="Acidic residues" evidence="12">
    <location>
        <begin position="1024"/>
        <end position="1035"/>
    </location>
</feature>
<dbReference type="GO" id="GO:0017056">
    <property type="term" value="F:structural constituent of nuclear pore"/>
    <property type="evidence" value="ECO:0007669"/>
    <property type="project" value="InterPro"/>
</dbReference>
<evidence type="ECO:0000256" key="5">
    <source>
        <dbReference type="ARBA" id="ARBA00022816"/>
    </source>
</evidence>
<evidence type="ECO:0000313" key="14">
    <source>
        <dbReference type="EMBL" id="PSC76894.1"/>
    </source>
</evidence>
<name>A0A2P6VS24_9CHLO</name>
<evidence type="ECO:0000259" key="13">
    <source>
        <dbReference type="PROSITE" id="PS51434"/>
    </source>
</evidence>
<evidence type="ECO:0000256" key="10">
    <source>
        <dbReference type="ARBA" id="ARBA00065263"/>
    </source>
</evidence>
<gene>
    <name evidence="14" type="primary">g471</name>
    <name evidence="14" type="ORF">C2E20_0471</name>
</gene>
<dbReference type="Pfam" id="PF12110">
    <property type="entry name" value="Nup96"/>
    <property type="match status" value="1"/>
</dbReference>
<dbReference type="GO" id="GO:0008139">
    <property type="term" value="F:nuclear localization sequence binding"/>
    <property type="evidence" value="ECO:0007669"/>
    <property type="project" value="TreeGrafter"/>
</dbReference>
<reference evidence="14 15" key="1">
    <citation type="journal article" date="2018" name="Plant J.">
        <title>Genome sequences of Chlorella sorokiniana UTEX 1602 and Micractinium conductrix SAG 241.80: implications to maltose excretion by a green alga.</title>
        <authorList>
            <person name="Arriola M.B."/>
            <person name="Velmurugan N."/>
            <person name="Zhang Y."/>
            <person name="Plunkett M.H."/>
            <person name="Hondzo H."/>
            <person name="Barney B.M."/>
        </authorList>
    </citation>
    <scope>NUCLEOTIDE SEQUENCE [LARGE SCALE GENOMIC DNA]</scope>
    <source>
        <strain evidence="14 15">SAG 241.80</strain>
    </source>
</reference>
<dbReference type="GO" id="GO:0034398">
    <property type="term" value="P:telomere tethering at nuclear periphery"/>
    <property type="evidence" value="ECO:0007669"/>
    <property type="project" value="TreeGrafter"/>
</dbReference>
<feature type="compositionally biased region" description="Pro residues" evidence="12">
    <location>
        <begin position="1160"/>
        <end position="1175"/>
    </location>
</feature>
<keyword evidence="5" id="KW-0509">mRNA transport</keyword>
<dbReference type="InterPro" id="IPR021967">
    <property type="entry name" value="Nup98_C"/>
</dbReference>
<dbReference type="OrthoDB" id="3797628at2759"/>
<keyword evidence="4" id="KW-0068">Autocatalytic cleavage</keyword>
<dbReference type="Pfam" id="PF04096">
    <property type="entry name" value="Nucleoporin2"/>
    <property type="match status" value="1"/>
</dbReference>
<comment type="similarity">
    <text evidence="2">Belongs to the nucleoporin GLFG family.</text>
</comment>
<evidence type="ECO:0000256" key="8">
    <source>
        <dbReference type="ARBA" id="ARBA00023132"/>
    </source>
</evidence>
<keyword evidence="7" id="KW-0811">Translocation</keyword>
<feature type="compositionally biased region" description="Low complexity" evidence="12">
    <location>
        <begin position="957"/>
        <end position="972"/>
    </location>
</feature>
<sequence>MSFGFGGGGFGAASSPFGAASPSPFGQQTPAFGQNTSPFGATTSTGVFGQSQPAFGATPTPAFGASPALAFGATSAPAFGAASTPAFGAAGSAFGAKPAFGGFGASAASPFGASSAPAFGQPSAPAFGAASTPAFGASPFGGGSTFGLPSAPAFGVASMPAFGASSSPGFGQPGGLTAFGSTAFGAGGQAAGGFGAGGFGAGGARGTRAVPWRKTQEQDTSGSTGAKSVVFFNSISCMPEYAGKSVEELRWEDWQDGCKGNTGAASPAGGAFGNTTTFGAAASSPFGAPASSPGFGAASSPGFGATAAPAFGAASTPAFGGFGAASAPAFGAASAPAFGGFGAASSSPFGGASPSPFGQSAPAFGATSTPAFGATSSPAFGATSAPAFGAPSSTPAFGGFGAASAPAFGASPTPAFGASSTPGFGFGATSAPAFGASSTPAFGATSTPSFGFGAASTPGFGAASAPSFGAASSPSLFGASSTPAFGGGSLFGGAQQQKPATGFGFGAASTPAFGATGTSLFGGASTPAFGIGGGLFGASQSAPSFSFTPAQPAAGTAPAGALVQAQQVQAPGVATSPYGVLPEPPRVSPAPEYKVGLTQRPAGLLGGGPPRPAALITPRSITPRSGVRMRPRRSMSATRMSRSPADFLAAAQQAAGAPGGGGDGRGGSATPNGTPNMFVPRENPRRLFVRDPLPSTEGAGTSTASPAMGAGAGAGATPGRPPLRTPGSGLRITPGGRRADGLAAAGANGSAGGAVDGGFVLAENGFGPAGGGADGALSDAQLSAMLPSLKQPDYYTEPSLQQLAAMARDDPACLAEVANFVVGRRGVGSVRWLEPTDVRGLDLDASVQLSKGSIEVYLDESQKPEVGRGLNKPAEVTMLRILKLDKESGRPTADPEAIDRFTRKLKKVTAEQGARFVSYDAASGTWRFEVEHFSRYGLADSEDEDEEPAGGAGAGAADGAQRQQWRQQQGGEESSDDELQRFGVGGRRRGSEAARRGEGAAGSDDEEAMEESLGRGGSEASGGEQEEEEMDEDQGGDGRHQELSFGVGFGADGGAGGSRALQLSLPASLGMEPEDLQRIRDGLYAGSQQARQPPAKQRRTLTVGVAPAAAPAGAGFASAAMPAAALGAPARPALAARNAWRKQQAAPVRPPEGHPATAPSTPPPAGLPPLLPAGPTPVSSAAASGKQCLLRAPGPEAQRAGAERCLPDAGQYGGAAFRAGWAPNGVLAHAGGRASSAAHVVVRQLSVGARVAPPGEPADADSGFQQRQRKALEAALTLHMQHSRAEKGSTDDEDGDEDCTATAVVPRWRLRCRREGELRKLSLRYIELCNAAAAEAQGLERTVLRHQATTWELLHVLFSAIAGEAARSGVDAAMEGQEAEGELQLDRLAAFKRRAQLSHWLRDRAGPHVEAALRGSGGAPAGATTSSDAVAAQLLALLSGHQLAAAAALAAASGNPRLGTLLAQAGARGMAVADLAAQLRVWEESGCERHISEALRRVYALLAGHVDEVTPSLGLDWRRALGLHLWYGCQPTATVSDALDSYASAVEAGAAPPPLPLYAEQAAGSGSGGSGPSGGAFDVAFELLRLHAVAADPDASGFPAALAPLLARLLRPAGVTPDPLDSAFCWHLLSVLSAVEALPEDAAALPPAAAARMSFIAQLETGGGLAHWAVYAALHIPGADERDRVVRELLLAHADEWADDDEVQAFLRDVLRLPPAWLAEAAALWARYCQDDAGRLDSLLAAGDWSGAHSLLCDGVAPRWLLAGATHRLSDVLQLLGERAAEVNAAGGAGAWEAGGAVYSAYLYLRDLYGGLGRSSSEAPPALDFSERMEAASRLAGMLQDAGVRWGLAGEQEGRGRRLDARPGGGAAQQAVYARMAAELSRWVLSDSAGEGAGLLPQPRQALLAVQLRGMPHESAAASLQLAAVNLAQRVA</sequence>
<dbReference type="GO" id="GO:0003723">
    <property type="term" value="F:RNA binding"/>
    <property type="evidence" value="ECO:0007669"/>
    <property type="project" value="TreeGrafter"/>
</dbReference>
<dbReference type="GO" id="GO:0051028">
    <property type="term" value="P:mRNA transport"/>
    <property type="evidence" value="ECO:0007669"/>
    <property type="project" value="UniProtKB-KW"/>
</dbReference>
<evidence type="ECO:0000256" key="1">
    <source>
        <dbReference type="ARBA" id="ARBA00004567"/>
    </source>
</evidence>
<dbReference type="Gene3D" id="3.30.1610.10">
    <property type="entry name" value="Peptidase S59, nucleoporin"/>
    <property type="match status" value="1"/>
</dbReference>
<dbReference type="PANTHER" id="PTHR23198:SF6">
    <property type="entry name" value="NUCLEAR PORE COMPLEX PROTEIN NUP98-NUP96"/>
    <property type="match status" value="1"/>
</dbReference>
<dbReference type="SUPFAM" id="SSF82215">
    <property type="entry name" value="C-terminal autoproteolytic domain of nucleoporin nup98"/>
    <property type="match status" value="1"/>
</dbReference>
<dbReference type="FunFam" id="3.30.1610.10:FF:000002">
    <property type="entry name" value="nuclear pore complex protein NUP98A"/>
    <property type="match status" value="1"/>
</dbReference>
<comment type="caution">
    <text evidence="14">The sequence shown here is derived from an EMBL/GenBank/DDBJ whole genome shotgun (WGS) entry which is preliminary data.</text>
</comment>
<dbReference type="FunFam" id="1.10.10.2360:FF:000001">
    <property type="entry name" value="Nuclear pore complex protein Nup98-Nup96"/>
    <property type="match status" value="1"/>
</dbReference>
<evidence type="ECO:0000256" key="3">
    <source>
        <dbReference type="ARBA" id="ARBA00022448"/>
    </source>
</evidence>
<comment type="subcellular location">
    <subcellularLocation>
        <location evidence="1">Nucleus</location>
        <location evidence="1">Nuclear pore complex</location>
    </subcellularLocation>
</comment>
<feature type="region of interest" description="Disordered" evidence="12">
    <location>
        <begin position="939"/>
        <end position="1060"/>
    </location>
</feature>
<feature type="compositionally biased region" description="Low complexity" evidence="12">
    <location>
        <begin position="634"/>
        <end position="643"/>
    </location>
</feature>